<feature type="domain" description="ABC transporter" evidence="4">
    <location>
        <begin position="4"/>
        <end position="223"/>
    </location>
</feature>
<dbReference type="PROSITE" id="PS50893">
    <property type="entry name" value="ABC_TRANSPORTER_2"/>
    <property type="match status" value="1"/>
</dbReference>
<dbReference type="Proteomes" id="UP000236910">
    <property type="component" value="Unassembled WGS sequence"/>
</dbReference>
<keyword evidence="3" id="KW-0067">ATP-binding</keyword>
<dbReference type="InterPro" id="IPR027417">
    <property type="entry name" value="P-loop_NTPase"/>
</dbReference>
<dbReference type="EMBL" id="PNIL01000056">
    <property type="protein sequence ID" value="PMP67105.1"/>
    <property type="molecule type" value="Genomic_DNA"/>
</dbReference>
<evidence type="ECO:0000313" key="5">
    <source>
        <dbReference type="EMBL" id="PMP67105.1"/>
    </source>
</evidence>
<evidence type="ECO:0000313" key="6">
    <source>
        <dbReference type="EMBL" id="PMP83748.1"/>
    </source>
</evidence>
<dbReference type="InterPro" id="IPR003439">
    <property type="entry name" value="ABC_transporter-like_ATP-bd"/>
</dbReference>
<reference evidence="7 8" key="1">
    <citation type="submission" date="2018-01" db="EMBL/GenBank/DDBJ databases">
        <title>Metagenomic assembled genomes from two thermal pools in the Uzon Caldera, Kamchatka, Russia.</title>
        <authorList>
            <person name="Wilkins L."/>
            <person name="Ettinger C."/>
        </authorList>
    </citation>
    <scope>NUCLEOTIDE SEQUENCE [LARGE SCALE GENOMIC DNA]</scope>
    <source>
        <strain evidence="6">ARK-10</strain>
        <strain evidence="5">ZAV-07</strain>
    </source>
</reference>
<dbReference type="InterPro" id="IPR003593">
    <property type="entry name" value="AAA+_ATPase"/>
</dbReference>
<keyword evidence="2" id="KW-0547">Nucleotide-binding</keyword>
<dbReference type="Pfam" id="PF00005">
    <property type="entry name" value="ABC_tran"/>
    <property type="match status" value="1"/>
</dbReference>
<dbReference type="RefSeq" id="WP_424597093.1">
    <property type="nucleotide sequence ID" value="NZ_JBNARP010000027.1"/>
</dbReference>
<evidence type="ECO:0000259" key="4">
    <source>
        <dbReference type="PROSITE" id="PS50893"/>
    </source>
</evidence>
<sequence>MQEVIVNGVKVYYEGFLAVNNVSFTLPKGSYLSIIGPSGCGKTSLLKAIAGLLPYEGYILRPEGPLGYMPQKGVLLPWYTLLKNLEIPLLIRGINEIEARKRVLDLLPKFGLKGFENHFPNALSGGMYQRAALLRTLLTDSELLLLDEPFGAVDALNRRKLWLYLENMRQKFNFSTIMVTHDVEEAVFLSDIIVIIHKYPGELKEIVQIDLPHPRTLQTISTDEFSSKVEYVLEKIIEENN</sequence>
<accession>A0A2J6X903</accession>
<dbReference type="SUPFAM" id="SSF52540">
    <property type="entry name" value="P-loop containing nucleoside triphosphate hydrolases"/>
    <property type="match status" value="1"/>
</dbReference>
<dbReference type="AlphaFoldDB" id="A0A2J6X903"/>
<dbReference type="Proteomes" id="UP000237040">
    <property type="component" value="Unassembled WGS sequence"/>
</dbReference>
<evidence type="ECO:0000256" key="3">
    <source>
        <dbReference type="ARBA" id="ARBA00022840"/>
    </source>
</evidence>
<dbReference type="SMART" id="SM00382">
    <property type="entry name" value="AAA"/>
    <property type="match status" value="1"/>
</dbReference>
<name>A0A2J6X903_9BACT</name>
<gene>
    <name evidence="6" type="ORF">C0175_01205</name>
    <name evidence="5" type="ORF">C0189_03855</name>
</gene>
<dbReference type="Gene3D" id="3.40.50.300">
    <property type="entry name" value="P-loop containing nucleotide triphosphate hydrolases"/>
    <property type="match status" value="1"/>
</dbReference>
<dbReference type="EMBL" id="PNIX01000071">
    <property type="protein sequence ID" value="PMP83748.1"/>
    <property type="molecule type" value="Genomic_DNA"/>
</dbReference>
<dbReference type="PANTHER" id="PTHR42788">
    <property type="entry name" value="TAURINE IMPORT ATP-BINDING PROTEIN-RELATED"/>
    <property type="match status" value="1"/>
</dbReference>
<dbReference type="PANTHER" id="PTHR42788:SF2">
    <property type="entry name" value="ABC TRANSPORTER ATP-BINDING PROTEIN"/>
    <property type="match status" value="1"/>
</dbReference>
<dbReference type="InterPro" id="IPR050166">
    <property type="entry name" value="ABC_transporter_ATP-bind"/>
</dbReference>
<keyword evidence="1" id="KW-0813">Transport</keyword>
<evidence type="ECO:0000313" key="7">
    <source>
        <dbReference type="Proteomes" id="UP000236910"/>
    </source>
</evidence>
<evidence type="ECO:0000256" key="1">
    <source>
        <dbReference type="ARBA" id="ARBA00022448"/>
    </source>
</evidence>
<comment type="caution">
    <text evidence="6">The sequence shown here is derived from an EMBL/GenBank/DDBJ whole genome shotgun (WGS) entry which is preliminary data.</text>
</comment>
<protein>
    <recommendedName>
        <fullName evidence="4">ABC transporter domain-containing protein</fullName>
    </recommendedName>
</protein>
<proteinExistence type="predicted"/>
<dbReference type="GO" id="GO:0016887">
    <property type="term" value="F:ATP hydrolysis activity"/>
    <property type="evidence" value="ECO:0007669"/>
    <property type="project" value="InterPro"/>
</dbReference>
<evidence type="ECO:0000256" key="2">
    <source>
        <dbReference type="ARBA" id="ARBA00022741"/>
    </source>
</evidence>
<evidence type="ECO:0000313" key="8">
    <source>
        <dbReference type="Proteomes" id="UP000237040"/>
    </source>
</evidence>
<dbReference type="GO" id="GO:0005524">
    <property type="term" value="F:ATP binding"/>
    <property type="evidence" value="ECO:0007669"/>
    <property type="project" value="UniProtKB-KW"/>
</dbReference>
<organism evidence="6 7">
    <name type="scientific">Caldisericum exile</name>
    <dbReference type="NCBI Taxonomy" id="693075"/>
    <lineage>
        <taxon>Bacteria</taxon>
        <taxon>Pseudomonadati</taxon>
        <taxon>Caldisericota/Cryosericota group</taxon>
        <taxon>Caldisericota</taxon>
        <taxon>Caldisericia</taxon>
        <taxon>Caldisericales</taxon>
        <taxon>Caldisericaceae</taxon>
        <taxon>Caldisericum</taxon>
    </lineage>
</organism>